<gene>
    <name evidence="2" type="ORF">DZF93_20680</name>
</gene>
<dbReference type="SUPFAM" id="SSF51735">
    <property type="entry name" value="NAD(P)-binding Rossmann-fold domains"/>
    <property type="match status" value="1"/>
</dbReference>
<proteinExistence type="predicted"/>
<evidence type="ECO:0000313" key="2">
    <source>
        <dbReference type="EMBL" id="RII96575.1"/>
    </source>
</evidence>
<feature type="non-terminal residue" evidence="2">
    <location>
        <position position="1"/>
    </location>
</feature>
<dbReference type="InterPro" id="IPR036291">
    <property type="entry name" value="NAD(P)-bd_dom_sf"/>
</dbReference>
<feature type="non-terminal residue" evidence="2">
    <location>
        <position position="107"/>
    </location>
</feature>
<reference evidence="2 3" key="1">
    <citation type="submission" date="2018-08" db="EMBL/GenBank/DDBJ databases">
        <title>Genome Sequence of Clavibacter michiganensis Subspecies type strains, and the Atypical Peach-Colored Strains Isolated from Tomato.</title>
        <authorList>
            <person name="Osdaghi E."/>
            <person name="Portier P."/>
            <person name="Briand M."/>
            <person name="Jacques M.-A."/>
        </authorList>
    </citation>
    <scope>NUCLEOTIDE SEQUENCE [LARGE SCALE GENOMIC DNA]</scope>
    <source>
        <strain evidence="2 3">CFBP 6488</strain>
    </source>
</reference>
<accession>A0A399NR23</accession>
<sequence>DARRRLEAAFAADPAFARRFAELSGSLEVRAADVSEHRLGLDEERWIDLAARVDLVAHAAALVNHVLPYPALFGPNVVGTAEVIRLAIAAGSVPVTFVSSVAVAGGA</sequence>
<dbReference type="EMBL" id="QWEA01001753">
    <property type="protein sequence ID" value="RII96575.1"/>
    <property type="molecule type" value="Genomic_DNA"/>
</dbReference>
<protein>
    <recommendedName>
        <fullName evidence="1">Thioester reductase (TE) domain-containing protein</fullName>
    </recommendedName>
</protein>
<dbReference type="AlphaFoldDB" id="A0A399NR23"/>
<feature type="domain" description="Thioester reductase (TE)" evidence="1">
    <location>
        <begin position="1"/>
        <end position="104"/>
    </location>
</feature>
<name>A0A399NR23_9MICO</name>
<evidence type="ECO:0000259" key="1">
    <source>
        <dbReference type="Pfam" id="PF07993"/>
    </source>
</evidence>
<dbReference type="InterPro" id="IPR013120">
    <property type="entry name" value="FAR_NAD-bd"/>
</dbReference>
<dbReference type="Gene3D" id="3.40.50.720">
    <property type="entry name" value="NAD(P)-binding Rossmann-like Domain"/>
    <property type="match status" value="1"/>
</dbReference>
<evidence type="ECO:0000313" key="3">
    <source>
        <dbReference type="Proteomes" id="UP000266634"/>
    </source>
</evidence>
<organism evidence="2 3">
    <name type="scientific">Clavibacter michiganensis subsp. insidiosus</name>
    <dbReference type="NCBI Taxonomy" id="33014"/>
    <lineage>
        <taxon>Bacteria</taxon>
        <taxon>Bacillati</taxon>
        <taxon>Actinomycetota</taxon>
        <taxon>Actinomycetes</taxon>
        <taxon>Micrococcales</taxon>
        <taxon>Microbacteriaceae</taxon>
        <taxon>Clavibacter</taxon>
    </lineage>
</organism>
<dbReference type="Pfam" id="PF07993">
    <property type="entry name" value="NAD_binding_4"/>
    <property type="match status" value="1"/>
</dbReference>
<dbReference type="Proteomes" id="UP000266634">
    <property type="component" value="Unassembled WGS sequence"/>
</dbReference>
<comment type="caution">
    <text evidence="2">The sequence shown here is derived from an EMBL/GenBank/DDBJ whole genome shotgun (WGS) entry which is preliminary data.</text>
</comment>